<comment type="caution">
    <text evidence="1">The sequence shown here is derived from an EMBL/GenBank/DDBJ whole genome shotgun (WGS) entry which is preliminary data.</text>
</comment>
<evidence type="ECO:0000313" key="1">
    <source>
        <dbReference type="EMBL" id="CAH1975689.1"/>
    </source>
</evidence>
<protein>
    <submittedName>
        <fullName evidence="1">Uncharacterized protein</fullName>
    </submittedName>
</protein>
<reference evidence="1" key="1">
    <citation type="submission" date="2022-03" db="EMBL/GenBank/DDBJ databases">
        <authorList>
            <person name="Sayadi A."/>
        </authorList>
    </citation>
    <scope>NUCLEOTIDE SEQUENCE</scope>
</reference>
<evidence type="ECO:0000313" key="2">
    <source>
        <dbReference type="Proteomes" id="UP001152888"/>
    </source>
</evidence>
<keyword evidence="2" id="KW-1185">Reference proteome</keyword>
<name>A0A9P0KJT5_ACAOB</name>
<proteinExistence type="predicted"/>
<accession>A0A9P0KJT5</accession>
<organism evidence="1 2">
    <name type="scientific">Acanthoscelides obtectus</name>
    <name type="common">Bean weevil</name>
    <name type="synonym">Bruchus obtectus</name>
    <dbReference type="NCBI Taxonomy" id="200917"/>
    <lineage>
        <taxon>Eukaryota</taxon>
        <taxon>Metazoa</taxon>
        <taxon>Ecdysozoa</taxon>
        <taxon>Arthropoda</taxon>
        <taxon>Hexapoda</taxon>
        <taxon>Insecta</taxon>
        <taxon>Pterygota</taxon>
        <taxon>Neoptera</taxon>
        <taxon>Endopterygota</taxon>
        <taxon>Coleoptera</taxon>
        <taxon>Polyphaga</taxon>
        <taxon>Cucujiformia</taxon>
        <taxon>Chrysomeloidea</taxon>
        <taxon>Chrysomelidae</taxon>
        <taxon>Bruchinae</taxon>
        <taxon>Bruchini</taxon>
        <taxon>Acanthoscelides</taxon>
    </lineage>
</organism>
<gene>
    <name evidence="1" type="ORF">ACAOBT_LOCUS11721</name>
</gene>
<sequence>MSDQEPCCLYALGPYRQVNRVNHKNVLLDKTALENDILAAYARTVCTLFDLTSESLLDSEFFDEELELEIALDTAMAMELSPERALESEPDTRIALALEPAPDTAFVRESPPEVTFVMEPAPEIACVREPAAELPFPEITSVIELADVPAPAN</sequence>
<dbReference type="AlphaFoldDB" id="A0A9P0KJT5"/>
<dbReference type="EMBL" id="CAKOFQ010006838">
    <property type="protein sequence ID" value="CAH1975689.1"/>
    <property type="molecule type" value="Genomic_DNA"/>
</dbReference>
<dbReference type="Proteomes" id="UP001152888">
    <property type="component" value="Unassembled WGS sequence"/>
</dbReference>